<evidence type="ECO:0000313" key="4">
    <source>
        <dbReference type="Proteomes" id="UP000663828"/>
    </source>
</evidence>
<protein>
    <submittedName>
        <fullName evidence="2">Uncharacterized protein</fullName>
    </submittedName>
</protein>
<feature type="binding site" evidence="1">
    <location>
        <position position="96"/>
    </location>
    <ligand>
        <name>Mg(2+)</name>
        <dbReference type="ChEBI" id="CHEBI:18420"/>
        <label>1</label>
    </ligand>
</feature>
<organism evidence="2 4">
    <name type="scientific">Adineta ricciae</name>
    <name type="common">Rotifer</name>
    <dbReference type="NCBI Taxonomy" id="249248"/>
    <lineage>
        <taxon>Eukaryota</taxon>
        <taxon>Metazoa</taxon>
        <taxon>Spiralia</taxon>
        <taxon>Gnathifera</taxon>
        <taxon>Rotifera</taxon>
        <taxon>Eurotatoria</taxon>
        <taxon>Bdelloidea</taxon>
        <taxon>Adinetida</taxon>
        <taxon>Adinetidae</taxon>
        <taxon>Adineta</taxon>
    </lineage>
</organism>
<dbReference type="Gene3D" id="3.40.50.300">
    <property type="entry name" value="P-loop containing nucleotide triphosphate hydrolases"/>
    <property type="match status" value="1"/>
</dbReference>
<dbReference type="SUPFAM" id="SSF52540">
    <property type="entry name" value="P-loop containing nucleoside triphosphate hydrolases"/>
    <property type="match status" value="1"/>
</dbReference>
<dbReference type="InterPro" id="IPR027417">
    <property type="entry name" value="P-loop_NTPase"/>
</dbReference>
<dbReference type="OrthoDB" id="8954335at2759"/>
<sequence length="1366" mass="160986">MDTKCFDLRFHDETNRQQIIKPDEIDLTNENKVLMSKLSIDQRILNGIKGSLFGLAIGDALGAHVEFKPQTYLKENPVKDLQGGGTWGLEKGQFTDDTSMAICLAISLIVCQDFIPYDQLVRYKWWYRHGYMSSTGQCFDIGIATRQSIQEFESRQKKFAQENQIDLDEIDQLSENKELLDKFNANCSDDEAAGNGALMRLSPVPLFFYQNPSKAIEYSGISAKITHGDKKAIDCCRYYAALIVASLQGTFTKDELLHGDFYKINRKWFGKEELHPDVLEVISGSFKKEGGYDQGIQGKGYVIDALEAALWAFWSDEDSFEKGVLQAINLGDDTDTTAAIYGQLAGAFYGYDKLKPQKWREALYAKEFLLYVSNSLAFSGDLWYKNQQKDNLTKFKLNFKHSFLDSTRNSLRSLTSRQSIERNPSKTIERKVIDSKGSIGHFYNAFNDSLTDFKENCAGYIQEEKFPSKKCFVKRGNEIELQNLLELLGFDNELRLSLLSHLISSLGISSIVNYPYLVDENTRLVYYSLITQRTYLNENHFKSMKSTNESTHFIKEILYGIEFLILLRFNRDSKKFIDPLLDDFCQSLNKNTKLSNKYSNEQISLFSVYSNIPLLTEKRTIQQIYDSLQEIESNVDRHWPLTYILHPIKTSKSNLYYPIRLETSLKIEEYFQRLLFGKKMFKTLINSNTAEILERDLPEQFNLQKEKVSLLKKEFDEKRMEIGKLILEVRRTNDYEQINHYEILSEKYQTNLKRQNEDLSFHITTLKEKSDFINQLIQRGFQYVNVEKYFQFQQRETDQSLEKQLVKEEFQRILCSNDSLNETNWAKLNDLLNEFNEMKKKDNRIKLFYFDFTYSKFHLNEIKRFPLNSFKPILSQPRAISQSNRREEILHILFLGKIHSGKSTLINTFVDFLKSKKRREIQKDFSINNLVIPFVHLIENQFEERQIQIGPKDSNENYDKKGQSFTQQCRSYSFHLENNQQICLIDTPGFADRRGQEHDERIMQHILSVVNRLTHINAICLIIDSNEKDFNSYQRPFAQLFNYFQENILQNFFICFTKCLSNNLDERRQQSIIKSISPKLQSINRENLFQFDSSYLIQTAAQQYLAKVDLQNQSYEQSQSMTFEQWKRFLSQIRNNTNQRYLIHHQGLQNQQILRSEIRRLIRLIFEIIRHLLRNQILFQFSLSYSIEIRFKPLDFNYATCYSCHRQSKQIGPFWIVFDSTHQFSNKCDICSCPPNQHVPISSYLEYYPSDKPFKYIPSDIQSSIENLLRESAYLSNWLMRTSQQQNPEDLFCLYLERMIKDEHNVLEKKPYNKFNAKLYDLLIRLREQYIQHYGKANTYEWKDLDDIQNRIDKIRNDPILSEQFH</sequence>
<evidence type="ECO:0000256" key="1">
    <source>
        <dbReference type="PIRSR" id="PIRSR605502-1"/>
    </source>
</evidence>
<reference evidence="2" key="1">
    <citation type="submission" date="2021-02" db="EMBL/GenBank/DDBJ databases">
        <authorList>
            <person name="Nowell W R."/>
        </authorList>
    </citation>
    <scope>NUCLEOTIDE SEQUENCE</scope>
</reference>
<keyword evidence="1" id="KW-0460">Magnesium</keyword>
<name>A0A814BZK7_ADIRI</name>
<feature type="binding site" evidence="1">
    <location>
        <position position="95"/>
    </location>
    <ligand>
        <name>Mg(2+)</name>
        <dbReference type="ChEBI" id="CHEBI:18420"/>
        <label>1</label>
    </ligand>
</feature>
<dbReference type="GO" id="GO:0046872">
    <property type="term" value="F:metal ion binding"/>
    <property type="evidence" value="ECO:0007669"/>
    <property type="project" value="UniProtKB-KW"/>
</dbReference>
<dbReference type="PANTHER" id="PTHR32046">
    <property type="entry name" value="G DOMAIN-CONTAINING PROTEIN"/>
    <property type="match status" value="1"/>
</dbReference>
<feature type="binding site" evidence="1">
    <location>
        <position position="97"/>
    </location>
    <ligand>
        <name>Mg(2+)</name>
        <dbReference type="ChEBI" id="CHEBI:18420"/>
        <label>1</label>
    </ligand>
</feature>
<gene>
    <name evidence="3" type="ORF">EDS130_LOCUS22950</name>
    <name evidence="2" type="ORF">XAT740_LOCUS9785</name>
</gene>
<dbReference type="Pfam" id="PF03747">
    <property type="entry name" value="ADP_ribosyl_GH"/>
    <property type="match status" value="1"/>
</dbReference>
<dbReference type="EMBL" id="CAJNOJ010000123">
    <property type="protein sequence ID" value="CAF1157434.1"/>
    <property type="molecule type" value="Genomic_DNA"/>
</dbReference>
<dbReference type="Gene3D" id="1.10.4080.10">
    <property type="entry name" value="ADP-ribosylation/Crystallin J1"/>
    <property type="match status" value="1"/>
</dbReference>
<dbReference type="Proteomes" id="UP000663852">
    <property type="component" value="Unassembled WGS sequence"/>
</dbReference>
<accession>A0A814BZK7</accession>
<dbReference type="SUPFAM" id="SSF101478">
    <property type="entry name" value="ADP-ribosylglycohydrolase"/>
    <property type="match status" value="1"/>
</dbReference>
<comment type="caution">
    <text evidence="2">The sequence shown here is derived from an EMBL/GenBank/DDBJ whole genome shotgun (WGS) entry which is preliminary data.</text>
</comment>
<feature type="binding site" evidence="1">
    <location>
        <position position="336"/>
    </location>
    <ligand>
        <name>Mg(2+)</name>
        <dbReference type="ChEBI" id="CHEBI:18420"/>
        <label>1</label>
    </ligand>
</feature>
<dbReference type="InterPro" id="IPR005502">
    <property type="entry name" value="Ribosyl_crysJ1"/>
</dbReference>
<evidence type="ECO:0000313" key="3">
    <source>
        <dbReference type="EMBL" id="CAF1157434.1"/>
    </source>
</evidence>
<dbReference type="Proteomes" id="UP000663828">
    <property type="component" value="Unassembled WGS sequence"/>
</dbReference>
<keyword evidence="1" id="KW-0479">Metal-binding</keyword>
<proteinExistence type="predicted"/>
<dbReference type="InterPro" id="IPR036705">
    <property type="entry name" value="Ribosyl_crysJ1_sf"/>
</dbReference>
<feature type="binding site" evidence="1">
    <location>
        <position position="335"/>
    </location>
    <ligand>
        <name>Mg(2+)</name>
        <dbReference type="ChEBI" id="CHEBI:18420"/>
        <label>1</label>
    </ligand>
</feature>
<comment type="cofactor">
    <cofactor evidence="1">
        <name>Mg(2+)</name>
        <dbReference type="ChEBI" id="CHEBI:18420"/>
    </cofactor>
    <text evidence="1">Binds 2 magnesium ions per subunit.</text>
</comment>
<dbReference type="EMBL" id="CAJNOR010000509">
    <property type="protein sequence ID" value="CAF0934844.1"/>
    <property type="molecule type" value="Genomic_DNA"/>
</dbReference>
<evidence type="ECO:0000313" key="2">
    <source>
        <dbReference type="EMBL" id="CAF0934844.1"/>
    </source>
</evidence>
<dbReference type="PANTHER" id="PTHR32046:SF11">
    <property type="entry name" value="IMMUNE-ASSOCIATED NUCLEOTIDE-BINDING PROTEIN 10-LIKE"/>
    <property type="match status" value="1"/>
</dbReference>
<feature type="binding site" evidence="1">
    <location>
        <position position="333"/>
    </location>
    <ligand>
        <name>Mg(2+)</name>
        <dbReference type="ChEBI" id="CHEBI:18420"/>
        <label>1</label>
    </ligand>
</feature>
<keyword evidence="4" id="KW-1185">Reference proteome</keyword>